<accession>A0A371DBE4</accession>
<keyword evidence="3" id="KW-1185">Reference proteome</keyword>
<evidence type="ECO:0000313" key="3">
    <source>
        <dbReference type="Proteomes" id="UP000256964"/>
    </source>
</evidence>
<proteinExistence type="predicted"/>
<evidence type="ECO:0000313" key="2">
    <source>
        <dbReference type="EMBL" id="RDX49847.1"/>
    </source>
</evidence>
<dbReference type="PANTHER" id="PTHR46579">
    <property type="entry name" value="F5/8 TYPE C DOMAIN-CONTAINING PROTEIN-RELATED"/>
    <property type="match status" value="1"/>
</dbReference>
<organism evidence="2 3">
    <name type="scientific">Lentinus brumalis</name>
    <dbReference type="NCBI Taxonomy" id="2498619"/>
    <lineage>
        <taxon>Eukaryota</taxon>
        <taxon>Fungi</taxon>
        <taxon>Dikarya</taxon>
        <taxon>Basidiomycota</taxon>
        <taxon>Agaricomycotina</taxon>
        <taxon>Agaricomycetes</taxon>
        <taxon>Polyporales</taxon>
        <taxon>Polyporaceae</taxon>
        <taxon>Lentinus</taxon>
    </lineage>
</organism>
<dbReference type="AlphaFoldDB" id="A0A371DBE4"/>
<dbReference type="PANTHER" id="PTHR46579:SF1">
    <property type="entry name" value="F5_8 TYPE C DOMAIN-CONTAINING PROTEIN"/>
    <property type="match status" value="1"/>
</dbReference>
<reference evidence="2 3" key="1">
    <citation type="journal article" date="2018" name="Biotechnol. Biofuels">
        <title>Integrative visual omics of the white-rot fungus Polyporus brumalis exposes the biotechnological potential of its oxidative enzymes for delignifying raw plant biomass.</title>
        <authorList>
            <person name="Miyauchi S."/>
            <person name="Rancon A."/>
            <person name="Drula E."/>
            <person name="Hage H."/>
            <person name="Chaduli D."/>
            <person name="Favel A."/>
            <person name="Grisel S."/>
            <person name="Henrissat B."/>
            <person name="Herpoel-Gimbert I."/>
            <person name="Ruiz-Duenas F.J."/>
            <person name="Chevret D."/>
            <person name="Hainaut M."/>
            <person name="Lin J."/>
            <person name="Wang M."/>
            <person name="Pangilinan J."/>
            <person name="Lipzen A."/>
            <person name="Lesage-Meessen L."/>
            <person name="Navarro D."/>
            <person name="Riley R."/>
            <person name="Grigoriev I.V."/>
            <person name="Zhou S."/>
            <person name="Raouche S."/>
            <person name="Rosso M.N."/>
        </authorList>
    </citation>
    <scope>NUCLEOTIDE SEQUENCE [LARGE SCALE GENOMIC DNA]</scope>
    <source>
        <strain evidence="2 3">BRFM 1820</strain>
    </source>
</reference>
<dbReference type="InterPro" id="IPR004242">
    <property type="entry name" value="Transposase_21"/>
</dbReference>
<feature type="region of interest" description="Disordered" evidence="1">
    <location>
        <begin position="534"/>
        <end position="555"/>
    </location>
</feature>
<protein>
    <recommendedName>
        <fullName evidence="4">Transposase family Tnp2 protein</fullName>
    </recommendedName>
</protein>
<dbReference type="Proteomes" id="UP000256964">
    <property type="component" value="Unassembled WGS sequence"/>
</dbReference>
<dbReference type="Pfam" id="PF02992">
    <property type="entry name" value="Transposase_21"/>
    <property type="match status" value="1"/>
</dbReference>
<evidence type="ECO:0008006" key="4">
    <source>
        <dbReference type="Google" id="ProtNLM"/>
    </source>
</evidence>
<gene>
    <name evidence="2" type="ORF">OH76DRAFT_1350092</name>
</gene>
<evidence type="ECO:0000256" key="1">
    <source>
        <dbReference type="SAM" id="MobiDB-lite"/>
    </source>
</evidence>
<dbReference type="OrthoDB" id="3239894at2759"/>
<name>A0A371DBE4_9APHY</name>
<sequence>MPSSSAAGSTLDDPFDTFQASSPHWFWRVLLLMVSWLALKYSVPHRACNLILKVFRLILVGLGALKRDIDNSDEAPITIQTTFQRLGCHDDFDVHPVCPACHRVYPPHTPVTRTCDNCGVGLFKQEGLGFPLSVLLRRSKPAPQPILRCPINPVSSSLLRFLCQGSNMATCDLWRGEPPTPGTKTRLQDGKVWRTVPGPDGAAFFDNSPDRPNADELRIGILLGFDGFTYTNSSTASSHSSGVMSFAIGNLPNNLRYRARNLQIYGITPGPKEFTADELTFFMKSLVDDLIRLYDEGIVIKTKDYPQGRRVRVILVGVCCDHPAMCKVGGFADHSKAEGFCPRCHIKKSELRTDAAMTNGYEPRNGAEHKQRAHEYKEVDDPDEQEAFFDNFSVRYFELARLPYFDPVRMMVFNPMHNVLLGVVRTQWFDCWINTTPPVLRQRTEKLRVPRELDRIHEYLQSFEMPQWVARLPNQVGYPAGGSLTADEWKGLALIFCPIIIPLIWDEWYPSSVIDLQRKQETWRKKEAARIRRIAKGKAKDSDQSPAPEPQPRMLDGDDENFLRLAAALKILLGRSIHDEELPRARQLLYEYLTTFLKVRLESRCDSMTYDSNLPQLHPDKVKPNHHYLTHIFDQIEDYGPVYGFWTFVFERLNKLLKSYSTSKHSGGQVEVSFMRAFMRDASLRYIVGSFAVAPAFIRHANEMTCSCPVARHPYACYP</sequence>
<dbReference type="EMBL" id="KZ857402">
    <property type="protein sequence ID" value="RDX49847.1"/>
    <property type="molecule type" value="Genomic_DNA"/>
</dbReference>